<evidence type="ECO:0000256" key="4">
    <source>
        <dbReference type="ARBA" id="ARBA00022989"/>
    </source>
</evidence>
<evidence type="ECO:0000256" key="2">
    <source>
        <dbReference type="ARBA" id="ARBA00022692"/>
    </source>
</evidence>
<keyword evidence="4 8" id="KW-1133">Transmembrane helix</keyword>
<keyword evidence="2 8" id="KW-0812">Transmembrane</keyword>
<evidence type="ECO:0000259" key="10">
    <source>
        <dbReference type="SMART" id="SM00602"/>
    </source>
</evidence>
<dbReference type="EMBL" id="CCBQ010000039">
    <property type="protein sequence ID" value="CDO94660.1"/>
    <property type="molecule type" value="Genomic_DNA"/>
</dbReference>
<sequence>MLWWNIIFWLGLWSLPVSAEDYKPKVSFSSEKDKSGFTQILRFDDSKVVLKCRSGGESFRISEDNGVSWNEVELPTGSSDSSHKIISLSLDKNHKANSAYLSSNLGVYSTDDKGRSWKELHFFDENHHPMNFQNGAEFEEIEGMPFANVEIESHPLIEKVKIINVEGIVPGDEKLTFIRNSFFSTNGVDFTSVVAKSRISEESKNLNMYCSFALKSKKSSLTQLKDLVLCHQTPISNAFDEDVSSRFFFTDTKFKELTPFAEYLQEFSPSELFISENHLYILTVSDRFNKDSPGRLWRLEDGSTDTFEEIPLGTQIRKSFVNLDEIDGRVVITILHRNKNDKPDDKEKDGPGFKDLFSLSTEALISDSYGKNFRFLSFEEDGMLSLSVETSTFVKKTMFATWADSTPRFGFGYSRSKVSFDLGNTWNKLNVNDPEGKWTFDCDITSDTNNCGLQILFMRSVNMFQDAENFFTPGIISAVGSVNEKPAPLDFSKIGTFISRDDGKSWEKALDFPCRIAMGDYGNIILAVPFDPASDKDEQSEFYYSLDQGKTFQEYQLDRSFYPVDLSPSALDGSGDSFMLLANSFSADFKTVEFVSYVIDFSGAFEGKTCNSGDLEDWYYSGGQCIDGAKIKFRRRKQDSQCLIKTIYKDLSFVEEVCDCSEADYECADDFSIDANGNCMPDSYKLSLKEKCAGKSVITLDSKKITKVTQCKNRLNIKKEEINCAAIPEPSSVKVTENKLSSTFKSYQYFDTYNQESILFRTDKNEAYGSLDGGETLKKLQTNGEDVLEINFNPFFNSSAYLFGKNKNLFATHDYGHSYQSTGLPAGRQLGFPLSFHAKDRQTFIYYGGESCESFFDPDCHAVAYITRNGGESFDKLLEGASNCEFFESAVENPMVENGIVCLVKDKSTGTRTFVSSTDNFKTQTVLYSDVIGFMSTGDYLVVAVSYGEHQLRAYLTIDGVNYSEAVLPADLAAYEQKAFTVLGSQEGAIFMHMTTNLVKNQEFGALLKSNKEGTSFVVLERAVNRNQYGFVDFEKIQGLEGIILINVVSNVEDIVKNEDKGLEKKIKTKITFNDGADWTYIRPPSFDSKGKKYGCNSKNLEKCSLNLHGFTERKDVRDTYSSGSAIGYMFALGNVGEFLTPLSEASTFMTSDGGTTWTEVKKDAHQWEYGDHGGVLVLVKSYEPTNTVTYSTNGGKTWTDFEFSSEKVNINDIVTVPRDSALRFLLIGSSINIRGEESRLYTLDFVESFKRQCQYSKDNLKDFEYVSLSHPDTNECLFGHKAQYLRKKSDDCYVGMSPLQDSFKITSNCTCTRNDYECDYNFFRVSDGTCKLIDGLKPADPQDICHKDSSLIEYQEPTGYRLIPLSTCNGGLILNNSGSPKACPGKEKEFKEKYKIARSFFVKIWFLAVLFFTSVLTFIYYRGIQRNGGFARFGEIRLGEDDLIEENNTDRAVNAVLRNGVFLFSSVYSSVQYIGHKTGDFFKRAAERFGDRSGPSYQSLLHDQFLDDADDLLVGHDEDADDLASFIENEGNFEIGNEDEVDLSSELPTHAPYSDNPKETDADESSK</sequence>
<dbReference type="Proteomes" id="UP000031516">
    <property type="component" value="Unassembled WGS sequence"/>
</dbReference>
<dbReference type="GO" id="GO:0006895">
    <property type="term" value="P:Golgi to endosome transport"/>
    <property type="evidence" value="ECO:0007669"/>
    <property type="project" value="TreeGrafter"/>
</dbReference>
<feature type="domain" description="VPS10" evidence="10">
    <location>
        <begin position="46"/>
        <end position="729"/>
    </location>
</feature>
<dbReference type="FunFam" id="3.30.60.270:FF:000005">
    <property type="entry name" value="Sortilin"/>
    <property type="match status" value="1"/>
</dbReference>
<dbReference type="InterPro" id="IPR031778">
    <property type="entry name" value="Sortilin_N"/>
</dbReference>
<feature type="chain" id="PRO_5002038803" evidence="9">
    <location>
        <begin position="20"/>
        <end position="1568"/>
    </location>
</feature>
<name>A0A0A8L912_9SACH</name>
<keyword evidence="5 8" id="KW-0472">Membrane</keyword>
<dbReference type="InterPro" id="IPR050310">
    <property type="entry name" value="VPS10-sortilin"/>
</dbReference>
<reference evidence="11 12" key="1">
    <citation type="submission" date="2014-03" db="EMBL/GenBank/DDBJ databases">
        <title>The genome of Kluyveromyces dobzhanskii.</title>
        <authorList>
            <person name="Nystedt B."/>
            <person name="Astrom S."/>
        </authorList>
    </citation>
    <scope>NUCLEOTIDE SEQUENCE [LARGE SCALE GENOMIC DNA]</scope>
    <source>
        <strain evidence="11 12">CBS 2104</strain>
    </source>
</reference>
<organism evidence="11 12">
    <name type="scientific">Kluyveromyces dobzhanskii CBS 2104</name>
    <dbReference type="NCBI Taxonomy" id="1427455"/>
    <lineage>
        <taxon>Eukaryota</taxon>
        <taxon>Fungi</taxon>
        <taxon>Dikarya</taxon>
        <taxon>Ascomycota</taxon>
        <taxon>Saccharomycotina</taxon>
        <taxon>Saccharomycetes</taxon>
        <taxon>Saccharomycetales</taxon>
        <taxon>Saccharomycetaceae</taxon>
        <taxon>Kluyveromyces</taxon>
    </lineage>
</organism>
<feature type="transmembrane region" description="Helical" evidence="8">
    <location>
        <begin position="1401"/>
        <end position="1422"/>
    </location>
</feature>
<evidence type="ECO:0000256" key="8">
    <source>
        <dbReference type="SAM" id="Phobius"/>
    </source>
</evidence>
<gene>
    <name evidence="11" type="ORF">KLDO_g2918</name>
</gene>
<dbReference type="SUPFAM" id="SSF110296">
    <property type="entry name" value="Oligoxyloglucan reducing end-specific cellobiohydrolase"/>
    <property type="match status" value="2"/>
</dbReference>
<protein>
    <submittedName>
        <fullName evidence="11">WGS project CCBQ000000000 data, contig 00014</fullName>
    </submittedName>
</protein>
<dbReference type="SMART" id="SM00602">
    <property type="entry name" value="VPS10"/>
    <property type="match status" value="2"/>
</dbReference>
<dbReference type="PANTHER" id="PTHR12106:SF27">
    <property type="entry name" value="SORTILIN-RELATED RECEPTOR"/>
    <property type="match status" value="1"/>
</dbReference>
<feature type="compositionally biased region" description="Basic and acidic residues" evidence="7">
    <location>
        <begin position="1557"/>
        <end position="1568"/>
    </location>
</feature>
<dbReference type="OrthoDB" id="443634at2759"/>
<dbReference type="GO" id="GO:0006623">
    <property type="term" value="P:protein targeting to vacuole"/>
    <property type="evidence" value="ECO:0007669"/>
    <property type="project" value="TreeGrafter"/>
</dbReference>
<dbReference type="Pfam" id="PF15902">
    <property type="entry name" value="Sortilin-Vps10"/>
    <property type="match status" value="2"/>
</dbReference>
<evidence type="ECO:0000256" key="5">
    <source>
        <dbReference type="ARBA" id="ARBA00023136"/>
    </source>
</evidence>
<comment type="caution">
    <text evidence="11">The sequence shown here is derived from an EMBL/GenBank/DDBJ whole genome shotgun (WGS) entry which is preliminary data.</text>
</comment>
<dbReference type="Pfam" id="PF15901">
    <property type="entry name" value="Sortilin_C"/>
    <property type="match status" value="2"/>
</dbReference>
<keyword evidence="6" id="KW-0325">Glycoprotein</keyword>
<dbReference type="InterPro" id="IPR015943">
    <property type="entry name" value="WD40/YVTN_repeat-like_dom_sf"/>
</dbReference>
<feature type="signal peptide" evidence="9">
    <location>
        <begin position="1"/>
        <end position="19"/>
    </location>
</feature>
<dbReference type="Gene3D" id="2.130.10.10">
    <property type="entry name" value="YVTN repeat-like/Quinoprotein amine dehydrogenase"/>
    <property type="match status" value="2"/>
</dbReference>
<comment type="subcellular location">
    <subcellularLocation>
        <location evidence="1">Membrane</location>
    </subcellularLocation>
</comment>
<dbReference type="GO" id="GO:0016020">
    <property type="term" value="C:membrane"/>
    <property type="evidence" value="ECO:0007669"/>
    <property type="project" value="UniProtKB-SubCell"/>
</dbReference>
<evidence type="ECO:0000256" key="7">
    <source>
        <dbReference type="SAM" id="MobiDB-lite"/>
    </source>
</evidence>
<dbReference type="InterPro" id="IPR031777">
    <property type="entry name" value="Sortilin_C"/>
</dbReference>
<evidence type="ECO:0000256" key="1">
    <source>
        <dbReference type="ARBA" id="ARBA00004370"/>
    </source>
</evidence>
<keyword evidence="3" id="KW-0677">Repeat</keyword>
<dbReference type="Gene3D" id="3.30.60.270">
    <property type="match status" value="1"/>
</dbReference>
<evidence type="ECO:0000313" key="11">
    <source>
        <dbReference type="EMBL" id="CDO94660.1"/>
    </source>
</evidence>
<proteinExistence type="predicted"/>
<dbReference type="InterPro" id="IPR006581">
    <property type="entry name" value="VPS10"/>
</dbReference>
<evidence type="ECO:0000256" key="9">
    <source>
        <dbReference type="SAM" id="SignalP"/>
    </source>
</evidence>
<accession>A0A0A8L912</accession>
<dbReference type="PANTHER" id="PTHR12106">
    <property type="entry name" value="SORTILIN RELATED"/>
    <property type="match status" value="1"/>
</dbReference>
<feature type="domain" description="VPS10" evidence="10">
    <location>
        <begin position="756"/>
        <end position="1389"/>
    </location>
</feature>
<evidence type="ECO:0000256" key="3">
    <source>
        <dbReference type="ARBA" id="ARBA00022737"/>
    </source>
</evidence>
<keyword evidence="12" id="KW-1185">Reference proteome</keyword>
<dbReference type="CDD" id="cd15482">
    <property type="entry name" value="Sialidase_non-viral"/>
    <property type="match status" value="2"/>
</dbReference>
<dbReference type="GO" id="GO:0005829">
    <property type="term" value="C:cytosol"/>
    <property type="evidence" value="ECO:0007669"/>
    <property type="project" value="GOC"/>
</dbReference>
<dbReference type="GO" id="GO:0006896">
    <property type="term" value="P:Golgi to vacuole transport"/>
    <property type="evidence" value="ECO:0007669"/>
    <property type="project" value="TreeGrafter"/>
</dbReference>
<feature type="region of interest" description="Disordered" evidence="7">
    <location>
        <begin position="1538"/>
        <end position="1568"/>
    </location>
</feature>
<evidence type="ECO:0000256" key="6">
    <source>
        <dbReference type="ARBA" id="ARBA00023180"/>
    </source>
</evidence>
<keyword evidence="9" id="KW-0732">Signal</keyword>
<evidence type="ECO:0000313" key="12">
    <source>
        <dbReference type="Proteomes" id="UP000031516"/>
    </source>
</evidence>
<dbReference type="GO" id="GO:0005794">
    <property type="term" value="C:Golgi apparatus"/>
    <property type="evidence" value="ECO:0007669"/>
    <property type="project" value="TreeGrafter"/>
</dbReference>